<dbReference type="InterPro" id="IPR051694">
    <property type="entry name" value="Immunoregulatory_rcpt-like"/>
</dbReference>
<feature type="transmembrane region" description="Helical" evidence="6">
    <location>
        <begin position="193"/>
        <end position="215"/>
    </location>
</feature>
<evidence type="ECO:0000256" key="5">
    <source>
        <dbReference type="SAM" id="MobiDB-lite"/>
    </source>
</evidence>
<feature type="compositionally biased region" description="Basic and acidic residues" evidence="5">
    <location>
        <begin position="246"/>
        <end position="260"/>
    </location>
</feature>
<dbReference type="OrthoDB" id="4779287at2759"/>
<proteinExistence type="predicted"/>
<dbReference type="GO" id="GO:0016020">
    <property type="term" value="C:membrane"/>
    <property type="evidence" value="ECO:0007669"/>
    <property type="project" value="UniProtKB-SubCell"/>
</dbReference>
<evidence type="ECO:0000256" key="1">
    <source>
        <dbReference type="ARBA" id="ARBA00004167"/>
    </source>
</evidence>
<protein>
    <recommendedName>
        <fullName evidence="9">Mid2 domain-containing protein</fullName>
    </recommendedName>
</protein>
<gene>
    <name evidence="7" type="ORF">K458DRAFT_119530</name>
</gene>
<reference evidence="7" key="1">
    <citation type="journal article" date="2020" name="Stud. Mycol.">
        <title>101 Dothideomycetes genomes: a test case for predicting lifestyles and emergence of pathogens.</title>
        <authorList>
            <person name="Haridas S."/>
            <person name="Albert R."/>
            <person name="Binder M."/>
            <person name="Bloem J."/>
            <person name="Labutti K."/>
            <person name="Salamov A."/>
            <person name="Andreopoulos B."/>
            <person name="Baker S."/>
            <person name="Barry K."/>
            <person name="Bills G."/>
            <person name="Bluhm B."/>
            <person name="Cannon C."/>
            <person name="Castanera R."/>
            <person name="Culley D."/>
            <person name="Daum C."/>
            <person name="Ezra D."/>
            <person name="Gonzalez J."/>
            <person name="Henrissat B."/>
            <person name="Kuo A."/>
            <person name="Liang C."/>
            <person name="Lipzen A."/>
            <person name="Lutzoni F."/>
            <person name="Magnuson J."/>
            <person name="Mondo S."/>
            <person name="Nolan M."/>
            <person name="Ohm R."/>
            <person name="Pangilinan J."/>
            <person name="Park H.-J."/>
            <person name="Ramirez L."/>
            <person name="Alfaro M."/>
            <person name="Sun H."/>
            <person name="Tritt A."/>
            <person name="Yoshinaga Y."/>
            <person name="Zwiers L.-H."/>
            <person name="Turgeon B."/>
            <person name="Goodwin S."/>
            <person name="Spatafora J."/>
            <person name="Crous P."/>
            <person name="Grigoriev I."/>
        </authorList>
    </citation>
    <scope>NUCLEOTIDE SEQUENCE</scope>
    <source>
        <strain evidence="7">CBS 122367</strain>
    </source>
</reference>
<keyword evidence="3 6" id="KW-1133">Transmembrane helix</keyword>
<dbReference type="EMBL" id="MU005605">
    <property type="protein sequence ID" value="KAF2679271.1"/>
    <property type="molecule type" value="Genomic_DNA"/>
</dbReference>
<comment type="subcellular location">
    <subcellularLocation>
        <location evidence="1">Membrane</location>
        <topology evidence="1">Single-pass membrane protein</topology>
    </subcellularLocation>
</comment>
<evidence type="ECO:0000256" key="3">
    <source>
        <dbReference type="ARBA" id="ARBA00022989"/>
    </source>
</evidence>
<accession>A0A6G1IMU4</accession>
<sequence length="274" mass="29006">MCDLSYAAMNGKLALLAFTSSTTLSSHDSLPMSIDNIDQGWAIRRNGSCHDHNEKECGETRFPFRACCPNGYECPKQNNLACCLPSNPPGSNNCSVALQSKPRCANATWDLFDNGGYFCCARGLPGYNISGTNGCASPGFVYKGNEQALSTIQAGQGLTSSTTSTATSAPPSSTEAPPTDTPSRGFSTPAGTIAGAAVGGAAAVCIIVLMVWFVLRQRPQKKDENQYAWKAHADYAEHQLDDAQAVHEADGGLTKDRNVKELSANQSPIEMPAS</sequence>
<feature type="region of interest" description="Disordered" evidence="5">
    <location>
        <begin position="156"/>
        <end position="188"/>
    </location>
</feature>
<dbReference type="PANTHER" id="PTHR15549">
    <property type="entry name" value="PAIRED IMMUNOGLOBULIN-LIKE TYPE 2 RECEPTOR"/>
    <property type="match status" value="1"/>
</dbReference>
<dbReference type="Proteomes" id="UP000799291">
    <property type="component" value="Unassembled WGS sequence"/>
</dbReference>
<organism evidence="7 8">
    <name type="scientific">Lentithecium fluviatile CBS 122367</name>
    <dbReference type="NCBI Taxonomy" id="1168545"/>
    <lineage>
        <taxon>Eukaryota</taxon>
        <taxon>Fungi</taxon>
        <taxon>Dikarya</taxon>
        <taxon>Ascomycota</taxon>
        <taxon>Pezizomycotina</taxon>
        <taxon>Dothideomycetes</taxon>
        <taxon>Pleosporomycetidae</taxon>
        <taxon>Pleosporales</taxon>
        <taxon>Massarineae</taxon>
        <taxon>Lentitheciaceae</taxon>
        <taxon>Lentithecium</taxon>
    </lineage>
</organism>
<keyword evidence="2 6" id="KW-0812">Transmembrane</keyword>
<feature type="compositionally biased region" description="Low complexity" evidence="5">
    <location>
        <begin position="159"/>
        <end position="183"/>
    </location>
</feature>
<name>A0A6G1IMU4_9PLEO</name>
<evidence type="ECO:0000313" key="8">
    <source>
        <dbReference type="Proteomes" id="UP000799291"/>
    </source>
</evidence>
<dbReference type="GO" id="GO:0071944">
    <property type="term" value="C:cell periphery"/>
    <property type="evidence" value="ECO:0007669"/>
    <property type="project" value="UniProtKB-ARBA"/>
</dbReference>
<dbReference type="AlphaFoldDB" id="A0A6G1IMU4"/>
<keyword evidence="8" id="KW-1185">Reference proteome</keyword>
<keyword evidence="4 6" id="KW-0472">Membrane</keyword>
<evidence type="ECO:0008006" key="9">
    <source>
        <dbReference type="Google" id="ProtNLM"/>
    </source>
</evidence>
<feature type="region of interest" description="Disordered" evidence="5">
    <location>
        <begin position="246"/>
        <end position="274"/>
    </location>
</feature>
<evidence type="ECO:0000256" key="6">
    <source>
        <dbReference type="SAM" id="Phobius"/>
    </source>
</evidence>
<dbReference type="PANTHER" id="PTHR15549:SF26">
    <property type="entry name" value="AXIAL BUDDING PATTERN PROTEIN 2-RELATED"/>
    <property type="match status" value="1"/>
</dbReference>
<evidence type="ECO:0000256" key="2">
    <source>
        <dbReference type="ARBA" id="ARBA00022692"/>
    </source>
</evidence>
<evidence type="ECO:0000256" key="4">
    <source>
        <dbReference type="ARBA" id="ARBA00023136"/>
    </source>
</evidence>
<evidence type="ECO:0000313" key="7">
    <source>
        <dbReference type="EMBL" id="KAF2679271.1"/>
    </source>
</evidence>